<name>A0A4R7JNP1_9GAMM</name>
<proteinExistence type="predicted"/>
<dbReference type="EMBL" id="SOAX01000005">
    <property type="protein sequence ID" value="TDT39344.1"/>
    <property type="molecule type" value="Genomic_DNA"/>
</dbReference>
<comment type="caution">
    <text evidence="3">The sequence shown here is derived from an EMBL/GenBank/DDBJ whole genome shotgun (WGS) entry which is preliminary data.</text>
</comment>
<evidence type="ECO:0000256" key="1">
    <source>
        <dbReference type="ARBA" id="ARBA00022842"/>
    </source>
</evidence>
<evidence type="ECO:0000313" key="4">
    <source>
        <dbReference type="Proteomes" id="UP000295830"/>
    </source>
</evidence>
<keyword evidence="3" id="KW-0808">Transferase</keyword>
<dbReference type="SUPFAM" id="SSF53448">
    <property type="entry name" value="Nucleotide-diphospho-sugar transferases"/>
    <property type="match status" value="1"/>
</dbReference>
<dbReference type="GO" id="GO:0016779">
    <property type="term" value="F:nucleotidyltransferase activity"/>
    <property type="evidence" value="ECO:0007669"/>
    <property type="project" value="UniProtKB-KW"/>
</dbReference>
<organism evidence="3 4">
    <name type="scientific">Halospina denitrificans</name>
    <dbReference type="NCBI Taxonomy" id="332522"/>
    <lineage>
        <taxon>Bacteria</taxon>
        <taxon>Pseudomonadati</taxon>
        <taxon>Pseudomonadota</taxon>
        <taxon>Gammaproteobacteria</taxon>
        <taxon>Halospina</taxon>
    </lineage>
</organism>
<dbReference type="AlphaFoldDB" id="A0A4R7JNP1"/>
<dbReference type="PANTHER" id="PTHR43777:SF1">
    <property type="entry name" value="MOLYBDENUM COFACTOR CYTIDYLYLTRANSFERASE"/>
    <property type="match status" value="1"/>
</dbReference>
<keyword evidence="1" id="KW-0460">Magnesium</keyword>
<gene>
    <name evidence="3" type="ORF">DES49_2264</name>
</gene>
<evidence type="ECO:0000313" key="3">
    <source>
        <dbReference type="EMBL" id="TDT39344.1"/>
    </source>
</evidence>
<keyword evidence="4" id="KW-1185">Reference proteome</keyword>
<reference evidence="3 4" key="1">
    <citation type="submission" date="2019-03" db="EMBL/GenBank/DDBJ databases">
        <title>Genomic Encyclopedia of Type Strains, Phase IV (KMG-IV): sequencing the most valuable type-strain genomes for metagenomic binning, comparative biology and taxonomic classification.</title>
        <authorList>
            <person name="Goeker M."/>
        </authorList>
    </citation>
    <scope>NUCLEOTIDE SEQUENCE [LARGE SCALE GENOMIC DNA]</scope>
    <source>
        <strain evidence="3 4">DSM 15505</strain>
    </source>
</reference>
<dbReference type="Pfam" id="PF12804">
    <property type="entry name" value="NTP_transf_3"/>
    <property type="match status" value="1"/>
</dbReference>
<dbReference type="InterPro" id="IPR025877">
    <property type="entry name" value="MobA-like_NTP_Trfase"/>
</dbReference>
<dbReference type="PANTHER" id="PTHR43777">
    <property type="entry name" value="MOLYBDENUM COFACTOR CYTIDYLYLTRANSFERASE"/>
    <property type="match status" value="1"/>
</dbReference>
<accession>A0A4R7JNP1</accession>
<evidence type="ECO:0000259" key="2">
    <source>
        <dbReference type="Pfam" id="PF12804"/>
    </source>
</evidence>
<protein>
    <submittedName>
        <fullName evidence="3">Molybdenum cofactor cytidylyltransferase/nicotine blue oxidoreductase</fullName>
    </submittedName>
</protein>
<sequence>MVPILILAAGQGRRLGRVKALAPWKEGTLLDDALYRGRQASGCLVAAVGAGESLVRSRTGQRPTYWCPVPDWHEGQSRSLQAGLRTLSMKGFWSGALVMLVDQPLIPASHLQALVSQAGKVPDEAVGTCAGNRCMAPAYLPRGLWPRVFQLEGDRGAGGILNALGAKGLECEAAAQDIDTRAELLAARHRERGG</sequence>
<dbReference type="Gene3D" id="3.90.550.10">
    <property type="entry name" value="Spore Coat Polysaccharide Biosynthesis Protein SpsA, Chain A"/>
    <property type="match status" value="1"/>
</dbReference>
<feature type="domain" description="MobA-like NTP transferase" evidence="2">
    <location>
        <begin position="5"/>
        <end position="164"/>
    </location>
</feature>
<keyword evidence="3" id="KW-0548">Nucleotidyltransferase</keyword>
<dbReference type="RefSeq" id="WP_166646066.1">
    <property type="nucleotide sequence ID" value="NZ_SOAX01000005.1"/>
</dbReference>
<dbReference type="Proteomes" id="UP000295830">
    <property type="component" value="Unassembled WGS sequence"/>
</dbReference>
<dbReference type="CDD" id="cd04182">
    <property type="entry name" value="GT_2_like_f"/>
    <property type="match status" value="1"/>
</dbReference>
<dbReference type="InterPro" id="IPR029044">
    <property type="entry name" value="Nucleotide-diphossugar_trans"/>
</dbReference>